<dbReference type="GO" id="GO:0016020">
    <property type="term" value="C:membrane"/>
    <property type="evidence" value="ECO:0007669"/>
    <property type="project" value="TreeGrafter"/>
</dbReference>
<evidence type="ECO:0000256" key="2">
    <source>
        <dbReference type="ARBA" id="ARBA00023002"/>
    </source>
</evidence>
<dbReference type="GO" id="GO:0016491">
    <property type="term" value="F:oxidoreductase activity"/>
    <property type="evidence" value="ECO:0007669"/>
    <property type="project" value="UniProtKB-KW"/>
</dbReference>
<protein>
    <submittedName>
        <fullName evidence="3">SDR family NAD(P)-dependent oxidoreductase</fullName>
    </submittedName>
</protein>
<dbReference type="Proteomes" id="UP000483286">
    <property type="component" value="Unassembled WGS sequence"/>
</dbReference>
<organism evidence="3 4">
    <name type="scientific">Deinococcus arboris</name>
    <dbReference type="NCBI Taxonomy" id="2682977"/>
    <lineage>
        <taxon>Bacteria</taxon>
        <taxon>Thermotogati</taxon>
        <taxon>Deinococcota</taxon>
        <taxon>Deinococci</taxon>
        <taxon>Deinococcales</taxon>
        <taxon>Deinococcaceae</taxon>
        <taxon>Deinococcus</taxon>
    </lineage>
</organism>
<evidence type="ECO:0000313" key="4">
    <source>
        <dbReference type="Proteomes" id="UP000483286"/>
    </source>
</evidence>
<dbReference type="InterPro" id="IPR002347">
    <property type="entry name" value="SDR_fam"/>
</dbReference>
<keyword evidence="4" id="KW-1185">Reference proteome</keyword>
<accession>A0A7C9MPJ5</accession>
<dbReference type="PROSITE" id="PS00061">
    <property type="entry name" value="ADH_SHORT"/>
    <property type="match status" value="1"/>
</dbReference>
<dbReference type="PANTHER" id="PTHR44196">
    <property type="entry name" value="DEHYDROGENASE/REDUCTASE SDR FAMILY MEMBER 7B"/>
    <property type="match status" value="1"/>
</dbReference>
<evidence type="ECO:0000313" key="3">
    <source>
        <dbReference type="EMBL" id="MVN85644.1"/>
    </source>
</evidence>
<dbReference type="InterPro" id="IPR036291">
    <property type="entry name" value="NAD(P)-bd_dom_sf"/>
</dbReference>
<dbReference type="PANTHER" id="PTHR44196:SF1">
    <property type="entry name" value="DEHYDROGENASE_REDUCTASE SDR FAMILY MEMBER 7B"/>
    <property type="match status" value="1"/>
</dbReference>
<dbReference type="PRINTS" id="PR00081">
    <property type="entry name" value="GDHRDH"/>
</dbReference>
<comment type="caution">
    <text evidence="3">The sequence shown here is derived from an EMBL/GenBank/DDBJ whole genome shotgun (WGS) entry which is preliminary data.</text>
</comment>
<dbReference type="Pfam" id="PF00106">
    <property type="entry name" value="adh_short"/>
    <property type="match status" value="1"/>
</dbReference>
<dbReference type="EMBL" id="WQLB01000002">
    <property type="protein sequence ID" value="MVN85644.1"/>
    <property type="molecule type" value="Genomic_DNA"/>
</dbReference>
<proteinExistence type="inferred from homology"/>
<dbReference type="SUPFAM" id="SSF51735">
    <property type="entry name" value="NAD(P)-binding Rossmann-fold domains"/>
    <property type="match status" value="1"/>
</dbReference>
<gene>
    <name evidence="3" type="ORF">GO986_02580</name>
</gene>
<name>A0A7C9MPJ5_9DEIO</name>
<dbReference type="AlphaFoldDB" id="A0A7C9MPJ5"/>
<dbReference type="InterPro" id="IPR020904">
    <property type="entry name" value="Sc_DH/Rdtase_CS"/>
</dbReference>
<keyword evidence="2" id="KW-0560">Oxidoreductase</keyword>
<dbReference type="RefSeq" id="WP_157457642.1">
    <property type="nucleotide sequence ID" value="NZ_WQLB01000002.1"/>
</dbReference>
<reference evidence="3 4" key="1">
    <citation type="submission" date="2019-12" db="EMBL/GenBank/DDBJ databases">
        <title>Deinococcus sp. HMF7620 Genome sequencing and assembly.</title>
        <authorList>
            <person name="Kang H."/>
            <person name="Kim H."/>
            <person name="Joh K."/>
        </authorList>
    </citation>
    <scope>NUCLEOTIDE SEQUENCE [LARGE SCALE GENOMIC DNA]</scope>
    <source>
        <strain evidence="3 4">HMF7620</strain>
    </source>
</reference>
<dbReference type="Gene3D" id="3.40.50.720">
    <property type="entry name" value="NAD(P)-binding Rossmann-like Domain"/>
    <property type="match status" value="1"/>
</dbReference>
<comment type="similarity">
    <text evidence="1">Belongs to the short-chain dehydrogenases/reductases (SDR) family.</text>
</comment>
<sequence>MDMTGNTILITGGGSGIGRALAEAFHQLGNQVVIAGRRQDALDAVTAAHPGMRGIPLDLESAHGIQTFAEHLLQEVPSLNVVIHNAGVMINEDLKDGTTEAAETTVTTNLLGPMRLTAALIGHLLEQPHAAILTVTSGIAYSPWALTPAYSATKAGLHAYTQTLRYQLQDTAVQVIELIPPFTQTELQGPQQATNPHALPLADYIRETMQILSEQPDAEEVVIERVKLQRYAERRGESDALFKSRNDAAYGR</sequence>
<evidence type="ECO:0000256" key="1">
    <source>
        <dbReference type="ARBA" id="ARBA00006484"/>
    </source>
</evidence>